<dbReference type="EMBL" id="BK064844">
    <property type="protein sequence ID" value="DBA59375.1"/>
    <property type="molecule type" value="Genomic_DNA"/>
</dbReference>
<name>A0AB33V6I8_9VIRU</name>
<evidence type="ECO:0000313" key="2">
    <source>
        <dbReference type="EMBL" id="DBA59375.1"/>
    </source>
</evidence>
<organism evidence="2">
    <name type="scientific">Latid herpesvirus 1</name>
    <dbReference type="NCBI Taxonomy" id="3096545"/>
    <lineage>
        <taxon>Viruses</taxon>
        <taxon>Duplodnaviria</taxon>
        <taxon>Heunggongvirae</taxon>
        <taxon>Peploviricota</taxon>
        <taxon>Herviviricetes</taxon>
        <taxon>Herpesvirales</taxon>
    </lineage>
</organism>
<sequence length="516" mass="56595">MRAQSMATLNQGWKSRRKSPPVSSVSMCRPDPKKNSVSSRTRSPARKTSGSSPWTRHSGSEMEHHSAGSKTRVSIPGRKRRTAPPGAAAAVVSGRQRMVSIRQHAPPGPPSLKRIRLGFDGDVFMVESKLKRESITEFRRLANIQLTNPKKTRHPVPATCEECENTPTVTLGCECKEGGAPKCAPCAARLLETHPCFRARACHGCGRHSFERISKIFCCQIFMCDDCLSMGWYMDYARGAGCPSCGFKSGTGHRALNYVENLVCVKKKAANLLRTVKHISGDLLEELRRCRVSGDELFQLFGKETNLMAAPETVPGHLLAPKMHTLDELRAVCSDAGRPRCSSATCAGRRVAGWVPGCEVPVLYLGSPLCVFCTVEKQELTISSMTICGSHWEREPVTAPFYMSVWFDPTTVGVEPVDVSQITTFAIDFGGKLGGYHPEKFYRVRDLIENARWDAGSLCLDGLAPRERAAGVAGPGPEIPKNPKSRTRGPTKPEKKRRSASSPMPVPSQASRYPKK</sequence>
<reference evidence="2" key="1">
    <citation type="submission" date="2023-06" db="EMBL/GenBank/DDBJ databases">
        <authorList>
            <person name="Mercer L.K."/>
            <person name="Harding E.F."/>
            <person name="Sridhar T."/>
            <person name="White P.A."/>
        </authorList>
    </citation>
    <scope>NUCLEOTIDE SEQUENCE</scope>
</reference>
<feature type="region of interest" description="Disordered" evidence="1">
    <location>
        <begin position="468"/>
        <end position="516"/>
    </location>
</feature>
<feature type="compositionally biased region" description="Polar residues" evidence="1">
    <location>
        <begin position="35"/>
        <end position="57"/>
    </location>
</feature>
<proteinExistence type="predicted"/>
<protein>
    <submittedName>
        <fullName evidence="2">Non-structural</fullName>
    </submittedName>
</protein>
<feature type="compositionally biased region" description="Basic residues" evidence="1">
    <location>
        <begin position="483"/>
        <end position="499"/>
    </location>
</feature>
<feature type="region of interest" description="Disordered" evidence="1">
    <location>
        <begin position="1"/>
        <end position="92"/>
    </location>
</feature>
<accession>A0AB33V6I8</accession>
<reference evidence="2" key="2">
    <citation type="journal article" date="2024" name="Virology">
        <title>Novel viruses discovered in metatranscriptomic analysis of farmed barramundi in Asia and Australia.</title>
        <authorList>
            <person name="Mercer L.K."/>
            <person name="Harding E.F."/>
            <person name="Sridhar T."/>
            <person name="White P.A."/>
        </authorList>
    </citation>
    <scope>NUCLEOTIDE SEQUENCE</scope>
</reference>
<feature type="compositionally biased region" description="Polar residues" evidence="1">
    <location>
        <begin position="1"/>
        <end position="13"/>
    </location>
</feature>
<evidence type="ECO:0000256" key="1">
    <source>
        <dbReference type="SAM" id="MobiDB-lite"/>
    </source>
</evidence>